<keyword evidence="1" id="KW-1185">Reference proteome</keyword>
<gene>
    <name evidence="2" type="ORF">K489DRAFT_61548</name>
</gene>
<reference evidence="2" key="3">
    <citation type="submission" date="2025-08" db="UniProtKB">
        <authorList>
            <consortium name="RefSeq"/>
        </authorList>
    </citation>
    <scope>IDENTIFICATION</scope>
    <source>
        <strain evidence="2">CBS 342.82</strain>
    </source>
</reference>
<reference evidence="2" key="2">
    <citation type="submission" date="2020-04" db="EMBL/GenBank/DDBJ databases">
        <authorList>
            <consortium name="NCBI Genome Project"/>
        </authorList>
    </citation>
    <scope>NUCLEOTIDE SEQUENCE</scope>
    <source>
        <strain evidence="2">CBS 342.82</strain>
    </source>
</reference>
<evidence type="ECO:0000313" key="1">
    <source>
        <dbReference type="Proteomes" id="UP000504637"/>
    </source>
</evidence>
<organism evidence="2">
    <name type="scientific">Dissoconium aciculare CBS 342.82</name>
    <dbReference type="NCBI Taxonomy" id="1314786"/>
    <lineage>
        <taxon>Eukaryota</taxon>
        <taxon>Fungi</taxon>
        <taxon>Dikarya</taxon>
        <taxon>Ascomycota</taxon>
        <taxon>Pezizomycotina</taxon>
        <taxon>Dothideomycetes</taxon>
        <taxon>Dothideomycetidae</taxon>
        <taxon>Mycosphaerellales</taxon>
        <taxon>Dissoconiaceae</taxon>
        <taxon>Dissoconium</taxon>
    </lineage>
</organism>
<name>A0A6J3LX75_9PEZI</name>
<evidence type="ECO:0000313" key="2">
    <source>
        <dbReference type="RefSeq" id="XP_033456940.1"/>
    </source>
</evidence>
<accession>A0A6J3LX75</accession>
<dbReference type="Proteomes" id="UP000504637">
    <property type="component" value="Unplaced"/>
</dbReference>
<sequence>MRTHTGSYRIATTGIDFGPLHVTLSPICILLVVGLDHQSLALAMKPGIARRSSCSSVGACGQAHLQTKHVRSEHVAAFRRFIAHRETWTPA</sequence>
<dbReference type="GeneID" id="54366560"/>
<reference evidence="2" key="1">
    <citation type="submission" date="2020-01" db="EMBL/GenBank/DDBJ databases">
        <authorList>
            <consortium name="DOE Joint Genome Institute"/>
            <person name="Haridas S."/>
            <person name="Albert R."/>
            <person name="Binder M."/>
            <person name="Bloem J."/>
            <person name="Labutti K."/>
            <person name="Salamov A."/>
            <person name="Andreopoulos B."/>
            <person name="Baker S.E."/>
            <person name="Barry K."/>
            <person name="Bills G."/>
            <person name="Bluhm B.H."/>
            <person name="Cannon C."/>
            <person name="Castanera R."/>
            <person name="Culley D.E."/>
            <person name="Daum C."/>
            <person name="Ezra D."/>
            <person name="Gonzalez J.B."/>
            <person name="Henrissat B."/>
            <person name="Kuo A."/>
            <person name="Liang C."/>
            <person name="Lipzen A."/>
            <person name="Lutzoni F."/>
            <person name="Magnuson J."/>
            <person name="Mondo S."/>
            <person name="Nolan M."/>
            <person name="Ohm R."/>
            <person name="Pangilinan J."/>
            <person name="Park H.-J."/>
            <person name="Ramirez L."/>
            <person name="Alfaro M."/>
            <person name="Sun H."/>
            <person name="Tritt A."/>
            <person name="Yoshinaga Y."/>
            <person name="Zwiers L.-H."/>
            <person name="Turgeon B.G."/>
            <person name="Goodwin S.B."/>
            <person name="Spatafora J.W."/>
            <person name="Crous P.W."/>
            <person name="Grigoriev I.V."/>
        </authorList>
    </citation>
    <scope>NUCLEOTIDE SEQUENCE</scope>
    <source>
        <strain evidence="2">CBS 342.82</strain>
    </source>
</reference>
<proteinExistence type="predicted"/>
<dbReference type="RefSeq" id="XP_033456940.1">
    <property type="nucleotide sequence ID" value="XM_033608760.1"/>
</dbReference>
<dbReference type="AlphaFoldDB" id="A0A6J3LX75"/>
<protein>
    <submittedName>
        <fullName evidence="2">Uncharacterized protein</fullName>
    </submittedName>
</protein>